<dbReference type="Pfam" id="PF04127">
    <property type="entry name" value="DFP"/>
    <property type="match status" value="1"/>
</dbReference>
<feature type="compositionally biased region" description="Low complexity" evidence="10">
    <location>
        <begin position="121"/>
        <end position="136"/>
    </location>
</feature>
<dbReference type="InterPro" id="IPR036282">
    <property type="entry name" value="Glutathione-S-Trfase_C_sf"/>
</dbReference>
<feature type="compositionally biased region" description="Polar residues" evidence="10">
    <location>
        <begin position="1181"/>
        <end position="1200"/>
    </location>
</feature>
<evidence type="ECO:0000256" key="6">
    <source>
        <dbReference type="ARBA" id="ARBA00011738"/>
    </source>
</evidence>
<dbReference type="SFLD" id="SFLDG00363">
    <property type="entry name" value="AMPS_(cytGST):_Alpha-__Mu-__Pi"/>
    <property type="match status" value="1"/>
</dbReference>
<dbReference type="PROSITE" id="PS50405">
    <property type="entry name" value="GST_CTER"/>
    <property type="match status" value="2"/>
</dbReference>
<evidence type="ECO:0000313" key="14">
    <source>
        <dbReference type="WBParaSite" id="maker-uti_cns_0010852-snap-gene-0.2-mRNA-1"/>
    </source>
</evidence>
<dbReference type="GO" id="GO:0006749">
    <property type="term" value="P:glutathione metabolic process"/>
    <property type="evidence" value="ECO:0007669"/>
    <property type="project" value="TreeGrafter"/>
</dbReference>
<dbReference type="SUPFAM" id="SSF102645">
    <property type="entry name" value="CoaB-like"/>
    <property type="match status" value="1"/>
</dbReference>
<comment type="function">
    <text evidence="2">Conjugation of reduced glutathione to a wide number of exogenous and endogenous hydrophobic electrophiles.</text>
</comment>
<dbReference type="InterPro" id="IPR007085">
    <property type="entry name" value="DNA/pantothenate-metab_flavo_C"/>
</dbReference>
<dbReference type="SFLD" id="SFLDG01205">
    <property type="entry name" value="AMPS.1"/>
    <property type="match status" value="1"/>
</dbReference>
<dbReference type="InterPro" id="IPR040079">
    <property type="entry name" value="Glutathione_S-Trfase"/>
</dbReference>
<dbReference type="InterPro" id="IPR004045">
    <property type="entry name" value="Glutathione_S-Trfase_N"/>
</dbReference>
<dbReference type="Pfam" id="PF14497">
    <property type="entry name" value="GST_C_3"/>
    <property type="match status" value="2"/>
</dbReference>
<feature type="compositionally biased region" description="Pro residues" evidence="10">
    <location>
        <begin position="924"/>
        <end position="935"/>
    </location>
</feature>
<feature type="compositionally biased region" description="Polar residues" evidence="10">
    <location>
        <begin position="41"/>
        <end position="50"/>
    </location>
</feature>
<organism evidence="13 14">
    <name type="scientific">Macrostomum lignano</name>
    <dbReference type="NCBI Taxonomy" id="282301"/>
    <lineage>
        <taxon>Eukaryota</taxon>
        <taxon>Metazoa</taxon>
        <taxon>Spiralia</taxon>
        <taxon>Lophotrochozoa</taxon>
        <taxon>Platyhelminthes</taxon>
        <taxon>Rhabditophora</taxon>
        <taxon>Macrostomorpha</taxon>
        <taxon>Macrostomida</taxon>
        <taxon>Macrostomidae</taxon>
        <taxon>Macrostomum</taxon>
    </lineage>
</organism>
<dbReference type="WBParaSite" id="maker-uti_cns_0010852-snap-gene-0.2-mRNA-1">
    <property type="protein sequence ID" value="maker-uti_cns_0010852-snap-gene-0.2-mRNA-1"/>
    <property type="gene ID" value="maker-uti_cns_0010852-snap-gene-0.2"/>
</dbReference>
<dbReference type="Gene3D" id="3.40.30.10">
    <property type="entry name" value="Glutaredoxin"/>
    <property type="match status" value="1"/>
</dbReference>
<evidence type="ECO:0000256" key="3">
    <source>
        <dbReference type="ARBA" id="ARBA00005703"/>
    </source>
</evidence>
<dbReference type="SUPFAM" id="SSF47616">
    <property type="entry name" value="GST C-terminal domain-like"/>
    <property type="match status" value="2"/>
</dbReference>
<evidence type="ECO:0000256" key="2">
    <source>
        <dbReference type="ARBA" id="ARBA00003701"/>
    </source>
</evidence>
<feature type="region of interest" description="Disordered" evidence="10">
    <location>
        <begin position="910"/>
        <end position="974"/>
    </location>
</feature>
<dbReference type="SFLD" id="SFLDS00019">
    <property type="entry name" value="Glutathione_Transferase_(cytos"/>
    <property type="match status" value="2"/>
</dbReference>
<feature type="domain" description="GST C-terminal" evidence="12">
    <location>
        <begin position="620"/>
        <end position="740"/>
    </location>
</feature>
<dbReference type="Gene3D" id="3.40.50.10300">
    <property type="entry name" value="CoaB-like"/>
    <property type="match status" value="1"/>
</dbReference>
<feature type="compositionally biased region" description="Low complexity" evidence="10">
    <location>
        <begin position="910"/>
        <end position="923"/>
    </location>
</feature>
<feature type="region of interest" description="Disordered" evidence="10">
    <location>
        <begin position="1"/>
        <end position="96"/>
    </location>
</feature>
<feature type="region of interest" description="Disordered" evidence="10">
    <location>
        <begin position="121"/>
        <end position="141"/>
    </location>
</feature>
<feature type="region of interest" description="Disordered" evidence="10">
    <location>
        <begin position="815"/>
        <end position="867"/>
    </location>
</feature>
<proteinExistence type="inferred from homology"/>
<dbReference type="FunFam" id="1.20.1050.10:FF:000020">
    <property type="entry name" value="Glutathione S-transferase P 1"/>
    <property type="match status" value="2"/>
</dbReference>
<evidence type="ECO:0000256" key="7">
    <source>
        <dbReference type="ARBA" id="ARBA00012452"/>
    </source>
</evidence>
<feature type="domain" description="GST C-terminal" evidence="12">
    <location>
        <begin position="390"/>
        <end position="508"/>
    </location>
</feature>
<dbReference type="PROSITE" id="PS50404">
    <property type="entry name" value="GST_NTER"/>
    <property type="match status" value="2"/>
</dbReference>
<evidence type="ECO:0000256" key="1">
    <source>
        <dbReference type="ARBA" id="ARBA00002446"/>
    </source>
</evidence>
<feature type="compositionally biased region" description="Basic residues" evidence="10">
    <location>
        <begin position="25"/>
        <end position="40"/>
    </location>
</feature>
<comment type="similarity">
    <text evidence="3">Belongs to the PPC synthetase family.</text>
</comment>
<evidence type="ECO:0000259" key="12">
    <source>
        <dbReference type="PROSITE" id="PS50405"/>
    </source>
</evidence>
<dbReference type="InterPro" id="IPR050213">
    <property type="entry name" value="GST_superfamily"/>
</dbReference>
<comment type="function">
    <text evidence="1">GST isoenzymes appear to play a central role in the parasite detoxification system. Other functions are also suspected including a role in increasing the solubility of haematin in the parasite gut.</text>
</comment>
<dbReference type="InterPro" id="IPR036249">
    <property type="entry name" value="Thioredoxin-like_sf"/>
</dbReference>
<dbReference type="CDD" id="cd03039">
    <property type="entry name" value="GST_N_Sigma_like"/>
    <property type="match status" value="2"/>
</dbReference>
<keyword evidence="13" id="KW-1185">Reference proteome</keyword>
<feature type="compositionally biased region" description="Basic and acidic residues" evidence="10">
    <location>
        <begin position="961"/>
        <end position="974"/>
    </location>
</feature>
<comment type="similarity">
    <text evidence="4">Belongs to the GST superfamily. Mu family.</text>
</comment>
<dbReference type="Proteomes" id="UP000095280">
    <property type="component" value="Unplaced"/>
</dbReference>
<evidence type="ECO:0000256" key="5">
    <source>
        <dbReference type="ARBA" id="ARBA00007297"/>
    </source>
</evidence>
<dbReference type="SUPFAM" id="SSF52833">
    <property type="entry name" value="Thioredoxin-like"/>
    <property type="match status" value="2"/>
</dbReference>
<feature type="domain" description="GST N-terminal" evidence="11">
    <location>
        <begin position="307"/>
        <end position="386"/>
    </location>
</feature>
<feature type="compositionally biased region" description="Polar residues" evidence="10">
    <location>
        <begin position="73"/>
        <end position="96"/>
    </location>
</feature>
<comment type="subunit">
    <text evidence="6">Homodimer.</text>
</comment>
<dbReference type="GO" id="GO:0004364">
    <property type="term" value="F:glutathione transferase activity"/>
    <property type="evidence" value="ECO:0007669"/>
    <property type="project" value="UniProtKB-EC"/>
</dbReference>
<evidence type="ECO:0000256" key="8">
    <source>
        <dbReference type="ARBA" id="ARBA00022679"/>
    </source>
</evidence>
<feature type="compositionally biased region" description="Low complexity" evidence="10">
    <location>
        <begin position="1213"/>
        <end position="1230"/>
    </location>
</feature>
<dbReference type="InterPro" id="IPR035929">
    <property type="entry name" value="CoaB-like_sf"/>
</dbReference>
<dbReference type="PANTHER" id="PTHR11571">
    <property type="entry name" value="GLUTATHIONE S-TRANSFERASE"/>
    <property type="match status" value="1"/>
</dbReference>
<feature type="region of interest" description="Disordered" evidence="10">
    <location>
        <begin position="1780"/>
        <end position="1803"/>
    </location>
</feature>
<dbReference type="InterPro" id="IPR010987">
    <property type="entry name" value="Glutathione-S-Trfase_C-like"/>
</dbReference>
<feature type="region of interest" description="Disordered" evidence="10">
    <location>
        <begin position="1648"/>
        <end position="1677"/>
    </location>
</feature>
<protein>
    <recommendedName>
        <fullName evidence="7">glutathione transferase</fullName>
        <ecNumber evidence="7">2.5.1.18</ecNumber>
    </recommendedName>
    <alternativeName>
        <fullName evidence="9">GST class-pi</fullName>
    </alternativeName>
</protein>
<evidence type="ECO:0000256" key="10">
    <source>
        <dbReference type="SAM" id="MobiDB-lite"/>
    </source>
</evidence>
<feature type="compositionally biased region" description="Low complexity" evidence="10">
    <location>
        <begin position="197"/>
        <end position="219"/>
    </location>
</feature>
<dbReference type="GO" id="GO:0015937">
    <property type="term" value="P:coenzyme A biosynthetic process"/>
    <property type="evidence" value="ECO:0007669"/>
    <property type="project" value="UniProtKB-ARBA"/>
</dbReference>
<accession>A0A1I8I9P1</accession>
<evidence type="ECO:0000256" key="9">
    <source>
        <dbReference type="ARBA" id="ARBA00032759"/>
    </source>
</evidence>
<feature type="region of interest" description="Disordered" evidence="10">
    <location>
        <begin position="744"/>
        <end position="793"/>
    </location>
</feature>
<evidence type="ECO:0000313" key="13">
    <source>
        <dbReference type="Proteomes" id="UP000095280"/>
    </source>
</evidence>
<feature type="region of interest" description="Disordered" evidence="10">
    <location>
        <begin position="172"/>
        <end position="232"/>
    </location>
</feature>
<reference evidence="14" key="1">
    <citation type="submission" date="2016-11" db="UniProtKB">
        <authorList>
            <consortium name="WormBaseParasite"/>
        </authorList>
    </citation>
    <scope>IDENTIFICATION</scope>
</reference>
<feature type="compositionally biased region" description="Basic residues" evidence="10">
    <location>
        <begin position="750"/>
        <end position="766"/>
    </location>
</feature>
<feature type="region of interest" description="Disordered" evidence="10">
    <location>
        <begin position="1181"/>
        <end position="1230"/>
    </location>
</feature>
<feature type="region of interest" description="Disordered" evidence="10">
    <location>
        <begin position="1833"/>
        <end position="1853"/>
    </location>
</feature>
<feature type="compositionally biased region" description="Low complexity" evidence="10">
    <location>
        <begin position="825"/>
        <end position="835"/>
    </location>
</feature>
<dbReference type="EC" id="2.5.1.18" evidence="7"/>
<dbReference type="Gene3D" id="1.20.1050.130">
    <property type="match status" value="1"/>
</dbReference>
<sequence length="2041" mass="220944">MQCSGASVSDVDEAEGGGFSDPQPVHRHHRHHRHHQHRHSSSPGPQQPENSQPPPHHHQNEQSGSPARPRLSSAGSRNPSSRVQQLRAQEAPSTASARELAHEQLFSANLSVACAWDNLSLSSSSESSDPQPASPSSRKRKLSSPLFVACDFNAAAAAAASAAVATSGTTGAADKQCFSPSLQSPLTPPAAKRPCHQQQQQQQQQSGSDRSAGSSPVSGCGSGGGGGWSPLRCSRSRRSLSGLVTPVRRRTFSVAFAASVLQRPSPPPLPPPPPPSLLLPPAMQSQMEVQPAAGETPCCEKIAMAPSSLELFYFPIRGRGDLPRSLMIDGGLEFTEARIPKGEQWLARKPEFVFGQMPVLRLDGSRDIAQSHAIARYLAKLTNPSLLGDTIDEAANVDMWYYQTDDVYMSVIGPFYRAFDTIEQLFNDKWTSWMAPFEKALSCSEYLANGKLSLADYHLFDIAEVMLHFKPQLLEQTPRVRAHRDRMAARPGIAKFLEYVKGLPFTNSGHLDVWNRIQTSALQQLFTTLGHTACSGGMELVYFPSRCRGDLPRALLFEAGLQFRETRIPRDPSWPGRKSEFVFGQLPVMRLDGDRRELAHSHAIARYLAKLTNPSLLGDTIDEAANVDMWYYQTDDVFMFVIIPFYESPASVEQLFNDKWTSWMAPFEKALSCSEYLANGKLSLADYHLFDIAEVMLHFKPQLLEQTPRVRAHRDRMAARPGIAKFLEYIPPLCRHSPPPRRVEADAVRRARPPRCRVGCPRRWRPSRQGEAAGLRQQQQAEAAGHRQAAEDQAGQVVAVPGQAVGVGRHNVAHRGQEVGGGQDALGEQGDAGAQAGQGGLRHVRHQHDADAAHQRHGQRRPPAAQVVAEQPAYEGGRDLDQAGVHLVQHDVGSRELNIGAQAVVVGSFSTTTSSSSPGSSASAPPPPPPPPPPAGQASEHRDGLGLTAAQHQPAGRLRHRPGDGDVHQAGRQRGELHRAPVADDGHQGPGGHVACAPEQPEQVAQQGAMPLTNRDASCSAMLGASAGSGLETASSSRKQRMMVLRPRRSPSVPNTMPTAVPVKYTGGSRSRSHGALIFADTPAGVVAGSLTAQELGLVHKQRQQLELQAGLQVGERQQHEQQNLGARQAADDRESVRLSAPIRATRPATIHAPVTARCGHRHHWNTLSARKLSVVACTNPSTKSCKASGSFSPTKLSTTRPERIARTMGTEATRNSSARSGTSSTSTVASSSLGLDLTAFSNLGFNSLHGAHQPPPTDQLSEFLSAVPADDSRLADAAAFISQLPADARVALVTSGGTKVPLEAQTVRFIDNFSVGSRGALSGEAFLRRGYATIFLHRQGSMLPFAHRLPPAEQLLGRLLVPDSQVGVAFQPDYRPEIASLLKEYRQLAGPNRLLLVPYVTVQEYLSLLHRLAELLAPLSGRVLLYLAAAVSDFYVPSGSLPEHKIQSSAGEPSIRLHLVPKLLGNLVRETVPGSLVVTFKLETDERLLKGKAEGALANYGHHVVVANLLQSRREIVWLYCRGGDCRTVRRNGADEIEGDIAQQAAEVPPELPVAQTVDEDVQAAVQQSAKLGQADDQRVQLTVQDATYEEGGAEHNHEQVGSGRPGSGFRRRLLLFLLKRLHTDSHLLTRRCRFHPLASEQSLLLSPAPMKPGQDADAEAADSGNGASGLEQQQSSNVVGVVEVHGGVPAQPTVQRVQTEATLVSLAQHAAEVEQSRQRNNQSRCHDNRQQGAHPPGSAEQPALRRLHCPADGLVAQGGDRHHHPVASDVGGRLQHDEDVHQRAQGDAAEQAGRGQPAGERRVLHRVVHNRLLKAASAGAVASLLLAPEHGEGQRVEEDAERVESAEGGREWQQSFCNSAVSSAGSGAELRVAKADQRVQLLGDEQPRLADQELRLVVSAAPAVEDTFSAAAVVANSCLCQARLAGHDLFDPTSDAISSSRKATEMATTTGLMASLMKMRISGVRISLANTWTTKMITVRQRLPSRQHPDLLCRRPDGIEWQTIRMTARACIFLSRIRKYEIRNPQELRPLVSLPYSSP</sequence>
<feature type="region of interest" description="Disordered" evidence="10">
    <location>
        <begin position="1117"/>
        <end position="1136"/>
    </location>
</feature>
<evidence type="ECO:0000259" key="11">
    <source>
        <dbReference type="PROSITE" id="PS50404"/>
    </source>
</evidence>
<dbReference type="Gene3D" id="1.20.1050.10">
    <property type="match status" value="1"/>
</dbReference>
<feature type="domain" description="GST N-terminal" evidence="11">
    <location>
        <begin position="536"/>
        <end position="616"/>
    </location>
</feature>
<evidence type="ECO:0000256" key="4">
    <source>
        <dbReference type="ARBA" id="ARBA00005861"/>
    </source>
</evidence>
<name>A0A1I8I9P1_9PLAT</name>
<comment type="similarity">
    <text evidence="5">Belongs to the GST superfamily. Pi family.</text>
</comment>
<keyword evidence="8" id="KW-0808">Transferase</keyword>
<feature type="region of interest" description="Disordered" evidence="10">
    <location>
        <begin position="1711"/>
        <end position="1744"/>
    </location>
</feature>
<dbReference type="InterPro" id="IPR004046">
    <property type="entry name" value="GST_C"/>
</dbReference>
<feature type="compositionally biased region" description="Basic and acidic residues" evidence="10">
    <location>
        <begin position="1833"/>
        <end position="1852"/>
    </location>
</feature>